<dbReference type="InterPro" id="IPR050879">
    <property type="entry name" value="Acyltransferase_3"/>
</dbReference>
<gene>
    <name evidence="4" type="ORF">NYQ28_11910</name>
</gene>
<feature type="domain" description="SGNH" evidence="3">
    <location>
        <begin position="457"/>
        <end position="680"/>
    </location>
</feature>
<feature type="transmembrane region" description="Helical" evidence="1">
    <location>
        <begin position="78"/>
        <end position="99"/>
    </location>
</feature>
<keyword evidence="1" id="KW-0812">Transmembrane</keyword>
<name>A0ABT2HJ22_9MICO</name>
<dbReference type="PANTHER" id="PTHR23028">
    <property type="entry name" value="ACETYLTRANSFERASE"/>
    <property type="match status" value="1"/>
</dbReference>
<accession>A0ABT2HJ22</accession>
<evidence type="ECO:0000256" key="1">
    <source>
        <dbReference type="SAM" id="Phobius"/>
    </source>
</evidence>
<feature type="transmembrane region" description="Helical" evidence="1">
    <location>
        <begin position="297"/>
        <end position="315"/>
    </location>
</feature>
<feature type="transmembrane region" description="Helical" evidence="1">
    <location>
        <begin position="237"/>
        <end position="257"/>
    </location>
</feature>
<evidence type="ECO:0000313" key="4">
    <source>
        <dbReference type="EMBL" id="MCS6523273.1"/>
    </source>
</evidence>
<proteinExistence type="predicted"/>
<comment type="caution">
    <text evidence="4">The sequence shown here is derived from an EMBL/GenBank/DDBJ whole genome shotgun (WGS) entry which is preliminary data.</text>
</comment>
<evidence type="ECO:0000259" key="3">
    <source>
        <dbReference type="Pfam" id="PF19040"/>
    </source>
</evidence>
<evidence type="ECO:0000259" key="2">
    <source>
        <dbReference type="Pfam" id="PF01757"/>
    </source>
</evidence>
<feature type="transmembrane region" description="Helical" evidence="1">
    <location>
        <begin position="207"/>
        <end position="225"/>
    </location>
</feature>
<dbReference type="InterPro" id="IPR043968">
    <property type="entry name" value="SGNH"/>
</dbReference>
<feature type="transmembrane region" description="Helical" evidence="1">
    <location>
        <begin position="361"/>
        <end position="380"/>
    </location>
</feature>
<sequence length="693" mass="73194">MDAARPKNFREDIAGLRGIAVLLVVAYHAFAFPSGGYVGVDVFFVLSGFLITGILLRDLQDHAQLSIARFYVRRARRVLPAALVVLGVTCVAAALVWFAPRAVATWWDAVASLSFVENVRLIRTGADYLQSGAASSPLQHFWSLAVEEQFYAVWPLLLLMAVPILRRWLPPRGSVAVCAGLMIAGSIAWAVVSATTRPDASYFDPVVRAWELGAGALLATAAPVVGRLPRWLRESAFVLGLVAIVLAACVLDDGAAFPWPGAALPVVGTVLVLGTGASVVAALPLRWRGLRYLGRTSYSLYLWHLPVLVVAASLAGPSPLVALLAVGISFLFAVLTERYVERPFLRPSARRSSPVRGPGSLALGGLVTTVLVLAAGVQWMEPSLSGTTTPARAAIADRHDRSSAIDPADLSTFVARGLTEPPDPVDVEPGIDLPARATVAPALVDGGCKNDLLPDELDDPSVCSWGDDDAPRTAVVVGDSIALSWTPAIVDALGAGWRIEAMGFASCSMVWTPGQTSRAVDHTARCATARDVMRHWVDDRRPDLVFTSTSEGSFRSTEDATSVEERWYTGAVDGYRQLAGPGRTVVALGAPPEGAPVDACATRFTGVSACSGALPTAAIKKDRAEASAVATLVASGQDARHVAVLDWFCTVDGACPATIDRTLVRSDSGHMTGLMSGRLALVLRDALGSLARS</sequence>
<feature type="transmembrane region" description="Helical" evidence="1">
    <location>
        <begin position="12"/>
        <end position="30"/>
    </location>
</feature>
<reference evidence="4 5" key="1">
    <citation type="submission" date="2022-08" db="EMBL/GenBank/DDBJ databases">
        <title>Taxonomy of Curtobacterium flaccumfaciens.</title>
        <authorList>
            <person name="Osdaghi E."/>
            <person name="Taghavi S.M."/>
            <person name="Hamidizade M."/>
            <person name="Abachi H."/>
            <person name="Fazliarab A."/>
            <person name="Baeyen S."/>
            <person name="Portier P."/>
            <person name="Van Vaerenbergh J."/>
            <person name="Jacques M.-A."/>
        </authorList>
    </citation>
    <scope>NUCLEOTIDE SEQUENCE [LARGE SCALE GENOMIC DNA]</scope>
    <source>
        <strain evidence="4 5">LMG8786T</strain>
    </source>
</reference>
<protein>
    <submittedName>
        <fullName evidence="4">Acyltransferase</fullName>
    </submittedName>
</protein>
<keyword evidence="1" id="KW-1133">Transmembrane helix</keyword>
<feature type="transmembrane region" description="Helical" evidence="1">
    <location>
        <begin position="321"/>
        <end position="340"/>
    </location>
</feature>
<feature type="transmembrane region" description="Helical" evidence="1">
    <location>
        <begin position="176"/>
        <end position="195"/>
    </location>
</feature>
<dbReference type="Pfam" id="PF01757">
    <property type="entry name" value="Acyl_transf_3"/>
    <property type="match status" value="1"/>
</dbReference>
<feature type="domain" description="Acyltransferase 3" evidence="2">
    <location>
        <begin position="13"/>
        <end position="336"/>
    </location>
</feature>
<dbReference type="EMBL" id="JANVAD010000005">
    <property type="protein sequence ID" value="MCS6523273.1"/>
    <property type="molecule type" value="Genomic_DNA"/>
</dbReference>
<organism evidence="4 5">
    <name type="scientific">Curtobacterium citreum</name>
    <dbReference type="NCBI Taxonomy" id="2036"/>
    <lineage>
        <taxon>Bacteria</taxon>
        <taxon>Bacillati</taxon>
        <taxon>Actinomycetota</taxon>
        <taxon>Actinomycetes</taxon>
        <taxon>Micrococcales</taxon>
        <taxon>Microbacteriaceae</taxon>
        <taxon>Curtobacterium</taxon>
    </lineage>
</organism>
<dbReference type="GO" id="GO:0016746">
    <property type="term" value="F:acyltransferase activity"/>
    <property type="evidence" value="ECO:0007669"/>
    <property type="project" value="UniProtKB-KW"/>
</dbReference>
<dbReference type="Pfam" id="PF19040">
    <property type="entry name" value="SGNH"/>
    <property type="match status" value="1"/>
</dbReference>
<dbReference type="Proteomes" id="UP001652264">
    <property type="component" value="Unassembled WGS sequence"/>
</dbReference>
<feature type="transmembrane region" description="Helical" evidence="1">
    <location>
        <begin position="263"/>
        <end position="285"/>
    </location>
</feature>
<keyword evidence="4" id="KW-0012">Acyltransferase</keyword>
<keyword evidence="4" id="KW-0808">Transferase</keyword>
<keyword evidence="5" id="KW-1185">Reference proteome</keyword>
<feature type="transmembrane region" description="Helical" evidence="1">
    <location>
        <begin position="36"/>
        <end position="57"/>
    </location>
</feature>
<evidence type="ECO:0000313" key="5">
    <source>
        <dbReference type="Proteomes" id="UP001652264"/>
    </source>
</evidence>
<feature type="transmembrane region" description="Helical" evidence="1">
    <location>
        <begin position="151"/>
        <end position="169"/>
    </location>
</feature>
<dbReference type="GeneID" id="95323036"/>
<keyword evidence="1" id="KW-0472">Membrane</keyword>
<dbReference type="PANTHER" id="PTHR23028:SF53">
    <property type="entry name" value="ACYL_TRANSF_3 DOMAIN-CONTAINING PROTEIN"/>
    <property type="match status" value="1"/>
</dbReference>
<dbReference type="RefSeq" id="WP_167510001.1">
    <property type="nucleotide sequence ID" value="NZ_BMNV01000013.1"/>
</dbReference>
<dbReference type="InterPro" id="IPR002656">
    <property type="entry name" value="Acyl_transf_3_dom"/>
</dbReference>